<evidence type="ECO:0000313" key="1">
    <source>
        <dbReference type="EMBL" id="GAX59262.1"/>
    </source>
</evidence>
<organism evidence="1 2">
    <name type="scientific">Candidatus Scalindua japonica</name>
    <dbReference type="NCBI Taxonomy" id="1284222"/>
    <lineage>
        <taxon>Bacteria</taxon>
        <taxon>Pseudomonadati</taxon>
        <taxon>Planctomycetota</taxon>
        <taxon>Candidatus Brocadiia</taxon>
        <taxon>Candidatus Brocadiales</taxon>
        <taxon>Candidatus Scalinduaceae</taxon>
        <taxon>Candidatus Scalindua</taxon>
    </lineage>
</organism>
<dbReference type="EMBL" id="BAOS01000001">
    <property type="protein sequence ID" value="GAX59262.1"/>
    <property type="molecule type" value="Genomic_DNA"/>
</dbReference>
<evidence type="ECO:0000313" key="2">
    <source>
        <dbReference type="Proteomes" id="UP000218542"/>
    </source>
</evidence>
<keyword evidence="2" id="KW-1185">Reference proteome</keyword>
<dbReference type="AlphaFoldDB" id="A0A286TTQ7"/>
<dbReference type="Proteomes" id="UP000218542">
    <property type="component" value="Unassembled WGS sequence"/>
</dbReference>
<reference evidence="2" key="1">
    <citation type="journal article" date="2017" name="Environ. Microbiol. Rep.">
        <title>Genetic Diversity of Marine Anaerobic Ammonium-Oxidizing Bacteria as Revealed by Genomic and Proteomic Analyses of 'Candidatus Scalindua japonica'.</title>
        <authorList>
            <person name="Oshiki M."/>
            <person name="Mizuto K."/>
            <person name="Kimura Z."/>
            <person name="Kindaichi T."/>
            <person name="Satoh H."/>
            <person name="Okabe S."/>
        </authorList>
    </citation>
    <scope>NUCLEOTIDE SEQUENCE [LARGE SCALE GENOMIC DNA]</scope>
    <source>
        <strain evidence="2">husup-a2</strain>
    </source>
</reference>
<proteinExistence type="predicted"/>
<protein>
    <submittedName>
        <fullName evidence="1">Polyketide synthase</fullName>
    </submittedName>
</protein>
<comment type="caution">
    <text evidence="1">The sequence shown here is derived from an EMBL/GenBank/DDBJ whole genome shotgun (WGS) entry which is preliminary data.</text>
</comment>
<name>A0A286TTQ7_9BACT</name>
<gene>
    <name evidence="1" type="ORF">SCALIN_C01_0193</name>
</gene>
<sequence>MIIAAIIKGKINFIPGDLNEANVIIFRSIKATIGVVIMLRPHVSLTGNFSNQ</sequence>
<accession>A0A286TTQ7</accession>